<evidence type="ECO:0000259" key="8">
    <source>
        <dbReference type="Pfam" id="PF16363"/>
    </source>
</evidence>
<evidence type="ECO:0000313" key="10">
    <source>
        <dbReference type="Proteomes" id="UP000229459"/>
    </source>
</evidence>
<evidence type="ECO:0000256" key="3">
    <source>
        <dbReference type="ARBA" id="ARBA00008178"/>
    </source>
</evidence>
<dbReference type="SUPFAM" id="SSF51735">
    <property type="entry name" value="NAD(P)-binding Rossmann-fold domains"/>
    <property type="match status" value="1"/>
</dbReference>
<dbReference type="Gene3D" id="3.90.25.10">
    <property type="entry name" value="UDP-galactose 4-epimerase, domain 1"/>
    <property type="match status" value="1"/>
</dbReference>
<comment type="caution">
    <text evidence="9">The sequence shown here is derived from an EMBL/GenBank/DDBJ whole genome shotgun (WGS) entry which is preliminary data.</text>
</comment>
<dbReference type="CDD" id="cd05246">
    <property type="entry name" value="dTDP_GD_SDR_e"/>
    <property type="match status" value="1"/>
</dbReference>
<evidence type="ECO:0000256" key="2">
    <source>
        <dbReference type="ARBA" id="ARBA00001911"/>
    </source>
</evidence>
<evidence type="ECO:0000256" key="6">
    <source>
        <dbReference type="ARBA" id="ARBA00023239"/>
    </source>
</evidence>
<dbReference type="NCBIfam" id="TIGR01181">
    <property type="entry name" value="dTDP_gluc_dehyt"/>
    <property type="match status" value="1"/>
</dbReference>
<dbReference type="GO" id="GO:0009225">
    <property type="term" value="P:nucleotide-sugar metabolic process"/>
    <property type="evidence" value="ECO:0007669"/>
    <property type="project" value="InterPro"/>
</dbReference>
<evidence type="ECO:0000256" key="5">
    <source>
        <dbReference type="ARBA" id="ARBA00023027"/>
    </source>
</evidence>
<dbReference type="AlphaFoldDB" id="A0A2H0B5K2"/>
<comment type="similarity">
    <text evidence="3 7">Belongs to the NAD(P)-dependent epimerase/dehydratase family. dTDP-glucose dehydratase subfamily.</text>
</comment>
<keyword evidence="5" id="KW-0520">NAD</keyword>
<organism evidence="9 10">
    <name type="scientific">Candidatus Beckwithbacteria bacterium CG23_combo_of_CG06-09_8_20_14_all_34_8</name>
    <dbReference type="NCBI Taxonomy" id="1974497"/>
    <lineage>
        <taxon>Bacteria</taxon>
        <taxon>Candidatus Beckwithiibacteriota</taxon>
    </lineage>
</organism>
<accession>A0A2H0B5K2</accession>
<comment type="catalytic activity">
    <reaction evidence="1 7">
        <text>dTDP-alpha-D-glucose = dTDP-4-dehydro-6-deoxy-alpha-D-glucose + H2O</text>
        <dbReference type="Rhea" id="RHEA:17221"/>
        <dbReference type="ChEBI" id="CHEBI:15377"/>
        <dbReference type="ChEBI" id="CHEBI:57477"/>
        <dbReference type="ChEBI" id="CHEBI:57649"/>
        <dbReference type="EC" id="4.2.1.46"/>
    </reaction>
</comment>
<dbReference type="Proteomes" id="UP000229459">
    <property type="component" value="Unassembled WGS sequence"/>
</dbReference>
<dbReference type="PANTHER" id="PTHR43000">
    <property type="entry name" value="DTDP-D-GLUCOSE 4,6-DEHYDRATASE-RELATED"/>
    <property type="match status" value="1"/>
</dbReference>
<dbReference type="GO" id="GO:0008460">
    <property type="term" value="F:dTDP-glucose 4,6-dehydratase activity"/>
    <property type="evidence" value="ECO:0007669"/>
    <property type="project" value="UniProtKB-EC"/>
</dbReference>
<reference evidence="9 10" key="1">
    <citation type="submission" date="2017-09" db="EMBL/GenBank/DDBJ databases">
        <title>Depth-based differentiation of microbial function through sediment-hosted aquifers and enrichment of novel symbionts in the deep terrestrial subsurface.</title>
        <authorList>
            <person name="Probst A.J."/>
            <person name="Ladd B."/>
            <person name="Jarett J.K."/>
            <person name="Geller-Mcgrath D.E."/>
            <person name="Sieber C.M."/>
            <person name="Emerson J.B."/>
            <person name="Anantharaman K."/>
            <person name="Thomas B.C."/>
            <person name="Malmstrom R."/>
            <person name="Stieglmeier M."/>
            <person name="Klingl A."/>
            <person name="Woyke T."/>
            <person name="Ryan C.M."/>
            <person name="Banfield J.F."/>
        </authorList>
    </citation>
    <scope>NUCLEOTIDE SEQUENCE [LARGE SCALE GENOMIC DNA]</scope>
    <source>
        <strain evidence="9">CG23_combo_of_CG06-09_8_20_14_all_34_8</strain>
    </source>
</reference>
<comment type="cofactor">
    <cofactor evidence="2 7">
        <name>NAD(+)</name>
        <dbReference type="ChEBI" id="CHEBI:57540"/>
    </cofactor>
</comment>
<protein>
    <recommendedName>
        <fullName evidence="4 7">dTDP-glucose 4,6-dehydratase</fullName>
        <ecNumber evidence="4 7">4.2.1.46</ecNumber>
    </recommendedName>
</protein>
<keyword evidence="6 7" id="KW-0456">Lyase</keyword>
<evidence type="ECO:0000256" key="7">
    <source>
        <dbReference type="RuleBase" id="RU004473"/>
    </source>
</evidence>
<dbReference type="InterPro" id="IPR036291">
    <property type="entry name" value="NAD(P)-bd_dom_sf"/>
</dbReference>
<dbReference type="InterPro" id="IPR005888">
    <property type="entry name" value="dTDP_Gluc_deHydtase"/>
</dbReference>
<dbReference type="Pfam" id="PF16363">
    <property type="entry name" value="GDP_Man_Dehyd"/>
    <property type="match status" value="1"/>
</dbReference>
<proteinExistence type="inferred from homology"/>
<dbReference type="InterPro" id="IPR016040">
    <property type="entry name" value="NAD(P)-bd_dom"/>
</dbReference>
<feature type="domain" description="NAD(P)-binding" evidence="8">
    <location>
        <begin position="4"/>
        <end position="305"/>
    </location>
</feature>
<dbReference type="Gene3D" id="3.40.50.720">
    <property type="entry name" value="NAD(P)-binding Rossmann-like Domain"/>
    <property type="match status" value="1"/>
</dbReference>
<dbReference type="EC" id="4.2.1.46" evidence="4 7"/>
<evidence type="ECO:0000313" key="9">
    <source>
        <dbReference type="EMBL" id="PIP52927.1"/>
    </source>
</evidence>
<sequence>MKLLITGGAGFIGSNFIRHWFKSHSDDQIVNFDKLTYAGNLENLTDIENNPNYTFIKGDICDKKAIELAFHDIDIVVHFAAESHVDRSILDPDSFVKTNVYGTYVLLEQARKQNVRFHHISTDEVFGSLELGSDTKFNENTAYDPSSPYSASKAGSDHLVRAYHRTFNLPVTISNCSNNFGPYHFPEKFIPLAITNILEGKKVPVYGAGNQVRDWLYVDDHCRGIELIIEKGVIGETYCLGGLTKDISNLDVVKMIIKIMNKGEEFIQYVKDRPGHDVRYTIDWSKANRQLGYKPAYTFEQYLQQTIAWYTEHKDWWKRVKSGAYQDYYQKQYDER</sequence>
<evidence type="ECO:0000256" key="4">
    <source>
        <dbReference type="ARBA" id="ARBA00011990"/>
    </source>
</evidence>
<dbReference type="EMBL" id="PCSR01000089">
    <property type="protein sequence ID" value="PIP52927.1"/>
    <property type="molecule type" value="Genomic_DNA"/>
</dbReference>
<name>A0A2H0B5K2_9BACT</name>
<evidence type="ECO:0000256" key="1">
    <source>
        <dbReference type="ARBA" id="ARBA00001539"/>
    </source>
</evidence>
<gene>
    <name evidence="9" type="primary">rfbB</name>
    <name evidence="9" type="ORF">COX08_03720</name>
</gene>